<name>A0A894KLP4_9VIRU</name>
<evidence type="ECO:0000313" key="1">
    <source>
        <dbReference type="EMBL" id="QRW41861.1"/>
    </source>
</evidence>
<organism evidence="1">
    <name type="scientific">Kellev virus</name>
    <dbReference type="NCBI Taxonomy" id="2800921"/>
    <lineage>
        <taxon>Viruses</taxon>
        <taxon>Riboviria</taxon>
    </lineage>
</organism>
<dbReference type="EMBL" id="MW434819">
    <property type="protein sequence ID" value="QRW41861.1"/>
    <property type="molecule type" value="Genomic_RNA"/>
</dbReference>
<accession>A0A894KLP4</accession>
<protein>
    <submittedName>
        <fullName evidence="1">Uncharacterized protein</fullName>
    </submittedName>
</protein>
<reference evidence="1" key="1">
    <citation type="journal article" date="2020" name="bioRxiv">
        <title>Single mosquito metatranscriptomics identifies vectors, emerging pathogens and reservoirs in one assay.</title>
        <authorList>
            <person name="Batson J."/>
            <person name="Dudas G."/>
            <person name="Haas-Stapleton E."/>
            <person name="Kistler A.L."/>
            <person name="Li L.M."/>
            <person name="Logan P."/>
            <person name="Ratnasiri K."/>
            <person name="Retallack H."/>
        </authorList>
    </citation>
    <scope>NUCLEOTIDE SEQUENCE</scope>
    <source>
        <strain evidence="1">CMS002_020b_SAND</strain>
    </source>
</reference>
<proteinExistence type="predicted"/>
<sequence length="224" mass="25620">MGVDYSLVNGSDFQVRDQYSELDDEKDDVSNTSLEVVSVPPIWDKQPVGLAQFEFALTSKYFPKVALFDFSVTFIANRNIFVPKFLRNVNVSVWPDVKLKLIQPIRNLYSSRVRNDNWFQVKFCQLVEILDPTVQVKFNVTMNKLFYDVEWPPNTTTLDVSTVLTWYTSVTNFFSITPGEYDELKGSASTATCEVDWEHLEHPPCSISAASLQIVDHSDQPTSR</sequence>